<dbReference type="InterPro" id="IPR044992">
    <property type="entry name" value="ChyE-like"/>
</dbReference>
<organism evidence="2 3">
    <name type="scientific">Oxalobacter formigenes OXCC13</name>
    <dbReference type="NCBI Taxonomy" id="556269"/>
    <lineage>
        <taxon>Bacteria</taxon>
        <taxon>Pseudomonadati</taxon>
        <taxon>Pseudomonadota</taxon>
        <taxon>Betaproteobacteria</taxon>
        <taxon>Burkholderiales</taxon>
        <taxon>Oxalobacteraceae</taxon>
        <taxon>Oxalobacter</taxon>
    </lineage>
</organism>
<dbReference type="SUPFAM" id="SSF52317">
    <property type="entry name" value="Class I glutamine amidotransferase-like"/>
    <property type="match status" value="1"/>
</dbReference>
<dbReference type="PANTHER" id="PTHR42695:SF5">
    <property type="entry name" value="GLUTAMINE AMIDOTRANSFERASE YLR126C-RELATED"/>
    <property type="match status" value="1"/>
</dbReference>
<feature type="domain" description="Glutamine amidotransferase" evidence="1">
    <location>
        <begin position="29"/>
        <end position="190"/>
    </location>
</feature>
<dbReference type="RefSeq" id="WP_005880555.1">
    <property type="nucleotide sequence ID" value="NZ_CP019430.1"/>
</dbReference>
<dbReference type="CDD" id="cd01741">
    <property type="entry name" value="GATase1_1"/>
    <property type="match status" value="1"/>
</dbReference>
<dbReference type="STRING" id="847.BRW83_1380"/>
<dbReference type="InterPro" id="IPR029062">
    <property type="entry name" value="Class_I_gatase-like"/>
</dbReference>
<dbReference type="Gene3D" id="3.40.50.880">
    <property type="match status" value="1"/>
</dbReference>
<evidence type="ECO:0000313" key="2">
    <source>
        <dbReference type="EMBL" id="EEO29803.1"/>
    </source>
</evidence>
<dbReference type="GO" id="GO:0016740">
    <property type="term" value="F:transferase activity"/>
    <property type="evidence" value="ECO:0007669"/>
    <property type="project" value="UniProtKB-KW"/>
</dbReference>
<evidence type="ECO:0000313" key="3">
    <source>
        <dbReference type="Proteomes" id="UP000005089"/>
    </source>
</evidence>
<evidence type="ECO:0000259" key="1">
    <source>
        <dbReference type="Pfam" id="PF00117"/>
    </source>
</evidence>
<dbReference type="InterPro" id="IPR017926">
    <property type="entry name" value="GATASE"/>
</dbReference>
<dbReference type="Pfam" id="PF00117">
    <property type="entry name" value="GATase"/>
    <property type="match status" value="1"/>
</dbReference>
<dbReference type="PROSITE" id="PS51273">
    <property type="entry name" value="GATASE_TYPE_1"/>
    <property type="match status" value="1"/>
</dbReference>
<dbReference type="GeneID" id="77135252"/>
<sequence length="232" mass="25478">MAITIIETGSPPESVLARCGQTADWFLAALAKIGKKADVIRPYLGEKLPEPVSVTAAIITGSWSMVTDREEWSERIAEWIRKAMPFDIPLFGVCYGHQLMAHALGGIVGDNPAGGETGLADIELTQAGKRNLLLDNFPENFPACVFHRQSVLKPPKDCDILAVSKKDRCQILRYGTSAFSVQFHPEFTSEIIESACHTIGTKPDTLSALTSQKTNWPLRLLHNFCRIAEDIG</sequence>
<reference evidence="2 3" key="1">
    <citation type="submission" date="2009-02" db="EMBL/GenBank/DDBJ databases">
        <title>The Genome Sequence of Oxalobacter formigenes OXCC13.</title>
        <authorList>
            <consortium name="The Broad Institute Genome Sequencing Platform"/>
            <person name="Ward D."/>
            <person name="Young S.K."/>
            <person name="Kodira C.D."/>
            <person name="Zeng Q."/>
            <person name="Koehrsen M."/>
            <person name="Alvarado L."/>
            <person name="Berlin A."/>
            <person name="Borenstein D."/>
            <person name="Chen Z."/>
            <person name="Engels R."/>
            <person name="Freedman E."/>
            <person name="Gellesch M."/>
            <person name="Goldberg J."/>
            <person name="Griggs A."/>
            <person name="Gujja S."/>
            <person name="Heiman D."/>
            <person name="Hepburn T."/>
            <person name="Howarth C."/>
            <person name="Jen D."/>
            <person name="Larson L."/>
            <person name="Lewis B."/>
            <person name="Mehta T."/>
            <person name="Park D."/>
            <person name="Pearson M."/>
            <person name="Roberts A."/>
            <person name="Saif S."/>
            <person name="Shea T."/>
            <person name="Shenoy N."/>
            <person name="Sisk P."/>
            <person name="Stolte C."/>
            <person name="Sykes S."/>
            <person name="Walk T."/>
            <person name="White J."/>
            <person name="Yandava C."/>
            <person name="Allison M.J."/>
            <person name="Lander E."/>
            <person name="Nusbaum C."/>
            <person name="Galagan J."/>
            <person name="Birren B."/>
        </authorList>
    </citation>
    <scope>NUCLEOTIDE SEQUENCE [LARGE SCALE GENOMIC DNA]</scope>
    <source>
        <strain evidence="2 3">OXCC13</strain>
    </source>
</reference>
<name>C3X9C7_OXAFO</name>
<keyword evidence="2" id="KW-0315">Glutamine amidotransferase</keyword>
<dbReference type="EMBL" id="GG658170">
    <property type="protein sequence ID" value="EEO29803.1"/>
    <property type="molecule type" value="Genomic_DNA"/>
</dbReference>
<dbReference type="GO" id="GO:0005829">
    <property type="term" value="C:cytosol"/>
    <property type="evidence" value="ECO:0007669"/>
    <property type="project" value="TreeGrafter"/>
</dbReference>
<dbReference type="OrthoDB" id="9813383at2"/>
<accession>C3X9C7</accession>
<dbReference type="eggNOG" id="COG0518">
    <property type="taxonomic scope" value="Bacteria"/>
</dbReference>
<dbReference type="HOGENOM" id="CLU_054974_4_1_4"/>
<dbReference type="PRINTS" id="PR00099">
    <property type="entry name" value="CPSGATASE"/>
</dbReference>
<gene>
    <name evidence="2" type="ORF">OFBG_00831</name>
</gene>
<proteinExistence type="predicted"/>
<dbReference type="PANTHER" id="PTHR42695">
    <property type="entry name" value="GLUTAMINE AMIDOTRANSFERASE YLR126C-RELATED"/>
    <property type="match status" value="1"/>
</dbReference>
<dbReference type="NCBIfam" id="NF006562">
    <property type="entry name" value="PRK09065.1"/>
    <property type="match status" value="1"/>
</dbReference>
<keyword evidence="3" id="KW-1185">Reference proteome</keyword>
<keyword evidence="2" id="KW-0808">Transferase</keyword>
<protein>
    <submittedName>
        <fullName evidence="2">Class I glutamine amidotransferase</fullName>
    </submittedName>
</protein>
<dbReference type="Proteomes" id="UP000005089">
    <property type="component" value="Unassembled WGS sequence"/>
</dbReference>
<dbReference type="AlphaFoldDB" id="C3X9C7"/>